<dbReference type="Pfam" id="PF07690">
    <property type="entry name" value="MFS_1"/>
    <property type="match status" value="1"/>
</dbReference>
<dbReference type="GO" id="GO:0000981">
    <property type="term" value="F:DNA-binding transcription factor activity, RNA polymerase II-specific"/>
    <property type="evidence" value="ECO:0007669"/>
    <property type="project" value="InterPro"/>
</dbReference>
<dbReference type="GO" id="GO:0006351">
    <property type="term" value="P:DNA-templated transcription"/>
    <property type="evidence" value="ECO:0007669"/>
    <property type="project" value="InterPro"/>
</dbReference>
<keyword evidence="4" id="KW-0479">Metal-binding</keyword>
<dbReference type="InterPro" id="IPR011701">
    <property type="entry name" value="MFS"/>
</dbReference>
<evidence type="ECO:0000256" key="7">
    <source>
        <dbReference type="ARBA" id="ARBA00023242"/>
    </source>
</evidence>
<evidence type="ECO:0000313" key="13">
    <source>
        <dbReference type="Proteomes" id="UP001321760"/>
    </source>
</evidence>
<evidence type="ECO:0000256" key="3">
    <source>
        <dbReference type="ARBA" id="ARBA00022692"/>
    </source>
</evidence>
<dbReference type="GO" id="GO:0003677">
    <property type="term" value="F:DNA binding"/>
    <property type="evidence" value="ECO:0007669"/>
    <property type="project" value="InterPro"/>
</dbReference>
<feature type="region of interest" description="Disordered" evidence="8">
    <location>
        <begin position="1"/>
        <end position="26"/>
    </location>
</feature>
<feature type="region of interest" description="Disordered" evidence="8">
    <location>
        <begin position="530"/>
        <end position="558"/>
    </location>
</feature>
<dbReference type="Gene3D" id="1.20.1250.20">
    <property type="entry name" value="MFS general substrate transporter like domains"/>
    <property type="match status" value="2"/>
</dbReference>
<feature type="transmembrane region" description="Helical" evidence="9">
    <location>
        <begin position="155"/>
        <end position="176"/>
    </location>
</feature>
<protein>
    <submittedName>
        <fullName evidence="12">High-affinity nicotinic acid transporter</fullName>
    </submittedName>
</protein>
<dbReference type="InterPro" id="IPR001138">
    <property type="entry name" value="Zn2Cys6_DnaBD"/>
</dbReference>
<feature type="region of interest" description="Disordered" evidence="8">
    <location>
        <begin position="1251"/>
        <end position="1271"/>
    </location>
</feature>
<evidence type="ECO:0000256" key="1">
    <source>
        <dbReference type="ARBA" id="ARBA00004141"/>
    </source>
</evidence>
<dbReference type="EMBL" id="MU865951">
    <property type="protein sequence ID" value="KAK4447240.1"/>
    <property type="molecule type" value="Genomic_DNA"/>
</dbReference>
<keyword evidence="2" id="KW-0813">Transport</keyword>
<reference evidence="12" key="1">
    <citation type="journal article" date="2023" name="Mol. Phylogenet. Evol.">
        <title>Genome-scale phylogeny and comparative genomics of the fungal order Sordariales.</title>
        <authorList>
            <person name="Hensen N."/>
            <person name="Bonometti L."/>
            <person name="Westerberg I."/>
            <person name="Brannstrom I.O."/>
            <person name="Guillou S."/>
            <person name="Cros-Aarteil S."/>
            <person name="Calhoun S."/>
            <person name="Haridas S."/>
            <person name="Kuo A."/>
            <person name="Mondo S."/>
            <person name="Pangilinan J."/>
            <person name="Riley R."/>
            <person name="LaButti K."/>
            <person name="Andreopoulos B."/>
            <person name="Lipzen A."/>
            <person name="Chen C."/>
            <person name="Yan M."/>
            <person name="Daum C."/>
            <person name="Ng V."/>
            <person name="Clum A."/>
            <person name="Steindorff A."/>
            <person name="Ohm R.A."/>
            <person name="Martin F."/>
            <person name="Silar P."/>
            <person name="Natvig D.O."/>
            <person name="Lalanne C."/>
            <person name="Gautier V."/>
            <person name="Ament-Velasquez S.L."/>
            <person name="Kruys A."/>
            <person name="Hutchinson M.I."/>
            <person name="Powell A.J."/>
            <person name="Barry K."/>
            <person name="Miller A.N."/>
            <person name="Grigoriev I.V."/>
            <person name="Debuchy R."/>
            <person name="Gladieux P."/>
            <person name="Hiltunen Thoren M."/>
            <person name="Johannesson H."/>
        </authorList>
    </citation>
    <scope>NUCLEOTIDE SEQUENCE</scope>
    <source>
        <strain evidence="12">PSN243</strain>
    </source>
</reference>
<dbReference type="PROSITE" id="PS50850">
    <property type="entry name" value="MFS"/>
    <property type="match status" value="1"/>
</dbReference>
<evidence type="ECO:0000259" key="10">
    <source>
        <dbReference type="PROSITE" id="PS50048"/>
    </source>
</evidence>
<keyword evidence="3 9" id="KW-0812">Transmembrane</keyword>
<evidence type="ECO:0000256" key="4">
    <source>
        <dbReference type="ARBA" id="ARBA00022723"/>
    </source>
</evidence>
<feature type="transmembrane region" description="Helical" evidence="9">
    <location>
        <begin position="218"/>
        <end position="238"/>
    </location>
</feature>
<dbReference type="InterPro" id="IPR036259">
    <property type="entry name" value="MFS_trans_sf"/>
</dbReference>
<evidence type="ECO:0000256" key="2">
    <source>
        <dbReference type="ARBA" id="ARBA00022448"/>
    </source>
</evidence>
<sequence length="1316" mass="145461">MPARAEMRPGQPATFTMPRDRAPRPPTCRDPLLAPAAAGSSSSVRLGARTNRRIDVALLPLLSLLYLFNGLDRSNIGNAQTQGFTNDIGCQPDDFNLAVSLFYLTFVLFQPISAGVGGWVGPKHWIPFMMFVWGAVTFSQAFIWGRGSLITARLLIGAFEAGFYPTAVAYLALFYYPFDLGVRIGMFYGLYVVANAFSAAMAYAVFQIQVPGLKTWQLLFVIQGSLTCMLAVIAWFWLPTGPETAWFLSEQQREWVVERVQPGESAAKRPPGISWQDVAETMRDWKLWFVLVFNICASVPATAFSVFLPLVVQGMGYSSLEANLMSVPPAICGAVGLYLFALSSDCHRERGYHILTAMVIALAGLVLVVTVSTNQAKYAALCLFLFGSYVPAPLTTAWLSENTPAPGKRLLVLGVNGWGNLAGVIGSQLYRAEYAPEYRTPFFVTLGFVAAALAGYVAYRFALQAVNRHRAEMRQAMSETEMQRRDMARYADRKLSFVYGGAGGGPRRILIFFSSHRRLVSLRLTTRPHSTVPHQRYRDPIPNGVLSTVGPRGRSRGQMNEIMPRTTASSPADTLTKRLPVNPRRKKVPAEARRRVATACNSCNVRRIKCSGSKPCGNCASAQRQCLYPPPVTKMTVNKTEWETMQHTLSQWETYAQMPHTFDHLRIGGAEDQNAGMPTGAPDDAVMLDMPDPGPASEPAGIGGPAGDGETVTGYAESESYAGFDNHGFPHELGQGKMLADPLGRSRFHGETSGATFLDQLKNFIKICNIISMPNPIISTASPWQTAEEGLYHTDDSRPLLLPPENEVDDRWLPPVGEMKAMIHELRDFIMDGSGNVVSGGAFYWPLNEDLDSLMSSLRDRTASPGATERAWRGMAFYNACFAFATLLRSRQPGSRVNRADGASEAFLARARKLLGNPFDFHLYSIEDIPALALMALYYVENNRRDFACSFISIAMNLCRMHGVDRGSSALPSHHRVFWTLYILDRWLSCLMGRIPSVPDFAIQLPLPQECRGLPSPLGLRAHVELSYISNFIVHDSCRGSREIRDGLPEGVRKAHAMLDRWKNNLPRALQILTAPDRDVPDFAKESSYSDRAHCLLHMSYNQLYILTVRPAFLGAVTTVVANNKLRKFEPVLSNEIHDQLHTCSNKARENIALAKLLRGDRVLMEGMGDIAGSHPLLVQELHHLFNAALILMMHQIVYINLRTKDTDGIDRAIRIFTEEADIGSVYAKNCVSVLNDLKLVVRKLREDMSPSVRPFADSPESEPSPPAVLSDALGMAPEVVEALETWAAKGVTGSYTDGKCMVDEEIVLVIRPNGR</sequence>
<accession>A0AAV9GH67</accession>
<comment type="caution">
    <text evidence="12">The sequence shown here is derived from an EMBL/GenBank/DDBJ whole genome shotgun (WGS) entry which is preliminary data.</text>
</comment>
<comment type="subcellular location">
    <subcellularLocation>
        <location evidence="1">Membrane</location>
        <topology evidence="1">Multi-pass membrane protein</topology>
    </subcellularLocation>
</comment>
<dbReference type="SMART" id="SM00066">
    <property type="entry name" value="GAL4"/>
    <property type="match status" value="1"/>
</dbReference>
<evidence type="ECO:0000256" key="6">
    <source>
        <dbReference type="ARBA" id="ARBA00023136"/>
    </source>
</evidence>
<keyword evidence="13" id="KW-1185">Reference proteome</keyword>
<feature type="transmembrane region" description="Helical" evidence="9">
    <location>
        <begin position="125"/>
        <end position="143"/>
    </location>
</feature>
<gene>
    <name evidence="12" type="ORF">QBC34DRAFT_486417</name>
</gene>
<dbReference type="InterPro" id="IPR007219">
    <property type="entry name" value="XnlR_reg_dom"/>
</dbReference>
<dbReference type="GO" id="GO:0008270">
    <property type="term" value="F:zinc ion binding"/>
    <property type="evidence" value="ECO:0007669"/>
    <property type="project" value="InterPro"/>
</dbReference>
<dbReference type="FunFam" id="1.20.1250.20:FF:000013">
    <property type="entry name" value="MFS general substrate transporter"/>
    <property type="match status" value="1"/>
</dbReference>
<proteinExistence type="predicted"/>
<evidence type="ECO:0000256" key="8">
    <source>
        <dbReference type="SAM" id="MobiDB-lite"/>
    </source>
</evidence>
<dbReference type="Gene3D" id="4.10.240.10">
    <property type="entry name" value="Zn(2)-C6 fungal-type DNA-binding domain"/>
    <property type="match status" value="1"/>
</dbReference>
<dbReference type="GO" id="GO:0022857">
    <property type="term" value="F:transmembrane transporter activity"/>
    <property type="evidence" value="ECO:0007669"/>
    <property type="project" value="InterPro"/>
</dbReference>
<dbReference type="PANTHER" id="PTHR43791">
    <property type="entry name" value="PERMEASE-RELATED"/>
    <property type="match status" value="1"/>
</dbReference>
<feature type="transmembrane region" description="Helical" evidence="9">
    <location>
        <begin position="188"/>
        <end position="206"/>
    </location>
</feature>
<dbReference type="PROSITE" id="PS50048">
    <property type="entry name" value="ZN2_CY6_FUNGAL_2"/>
    <property type="match status" value="1"/>
</dbReference>
<dbReference type="SUPFAM" id="SSF57701">
    <property type="entry name" value="Zn2/Cys6 DNA-binding domain"/>
    <property type="match status" value="1"/>
</dbReference>
<feature type="domain" description="Zn(2)-C6 fungal-type" evidence="10">
    <location>
        <begin position="599"/>
        <end position="628"/>
    </location>
</feature>
<organism evidence="12 13">
    <name type="scientific">Podospora aff. communis PSN243</name>
    <dbReference type="NCBI Taxonomy" id="3040156"/>
    <lineage>
        <taxon>Eukaryota</taxon>
        <taxon>Fungi</taxon>
        <taxon>Dikarya</taxon>
        <taxon>Ascomycota</taxon>
        <taxon>Pezizomycotina</taxon>
        <taxon>Sordariomycetes</taxon>
        <taxon>Sordariomycetidae</taxon>
        <taxon>Sordariales</taxon>
        <taxon>Podosporaceae</taxon>
        <taxon>Podospora</taxon>
    </lineage>
</organism>
<feature type="transmembrane region" description="Helical" evidence="9">
    <location>
        <begin position="101"/>
        <end position="119"/>
    </location>
</feature>
<feature type="transmembrane region" description="Helical" evidence="9">
    <location>
        <begin position="322"/>
        <end position="340"/>
    </location>
</feature>
<evidence type="ECO:0000313" key="12">
    <source>
        <dbReference type="EMBL" id="KAK4447240.1"/>
    </source>
</evidence>
<dbReference type="InterPro" id="IPR036864">
    <property type="entry name" value="Zn2-C6_fun-type_DNA-bd_sf"/>
</dbReference>
<dbReference type="PANTHER" id="PTHR43791:SF21">
    <property type="entry name" value="MAJOR FACILITATOR SUPERFAMILY (MFS) PROFILE DOMAIN-CONTAINING PROTEIN"/>
    <property type="match status" value="1"/>
</dbReference>
<keyword evidence="5 9" id="KW-1133">Transmembrane helix</keyword>
<dbReference type="CDD" id="cd12148">
    <property type="entry name" value="fungal_TF_MHR"/>
    <property type="match status" value="1"/>
</dbReference>
<dbReference type="Pfam" id="PF04082">
    <property type="entry name" value="Fungal_trans"/>
    <property type="match status" value="1"/>
</dbReference>
<feature type="transmembrane region" description="Helical" evidence="9">
    <location>
        <begin position="287"/>
        <end position="310"/>
    </location>
</feature>
<feature type="transmembrane region" description="Helical" evidence="9">
    <location>
        <begin position="378"/>
        <end position="399"/>
    </location>
</feature>
<dbReference type="InterPro" id="IPR020846">
    <property type="entry name" value="MFS_dom"/>
</dbReference>
<evidence type="ECO:0000259" key="11">
    <source>
        <dbReference type="PROSITE" id="PS50850"/>
    </source>
</evidence>
<feature type="transmembrane region" description="Helical" evidence="9">
    <location>
        <begin position="411"/>
        <end position="430"/>
    </location>
</feature>
<keyword evidence="7" id="KW-0539">Nucleus</keyword>
<keyword evidence="6 9" id="KW-0472">Membrane</keyword>
<reference evidence="12" key="2">
    <citation type="submission" date="2023-05" db="EMBL/GenBank/DDBJ databases">
        <authorList>
            <consortium name="Lawrence Berkeley National Laboratory"/>
            <person name="Steindorff A."/>
            <person name="Hensen N."/>
            <person name="Bonometti L."/>
            <person name="Westerberg I."/>
            <person name="Brannstrom I.O."/>
            <person name="Guillou S."/>
            <person name="Cros-Aarteil S."/>
            <person name="Calhoun S."/>
            <person name="Haridas S."/>
            <person name="Kuo A."/>
            <person name="Mondo S."/>
            <person name="Pangilinan J."/>
            <person name="Riley R."/>
            <person name="Labutti K."/>
            <person name="Andreopoulos B."/>
            <person name="Lipzen A."/>
            <person name="Chen C."/>
            <person name="Yanf M."/>
            <person name="Daum C."/>
            <person name="Ng V."/>
            <person name="Clum A."/>
            <person name="Ohm R."/>
            <person name="Martin F."/>
            <person name="Silar P."/>
            <person name="Natvig D."/>
            <person name="Lalanne C."/>
            <person name="Gautier V."/>
            <person name="Ament-Velasquez S.L."/>
            <person name="Kruys A."/>
            <person name="Hutchinson M.I."/>
            <person name="Powell A.J."/>
            <person name="Barry K."/>
            <person name="Miller A.N."/>
            <person name="Grigoriev I.V."/>
            <person name="Debuchy R."/>
            <person name="Gladieux P."/>
            <person name="Thoren M.H."/>
            <person name="Johannesson H."/>
        </authorList>
    </citation>
    <scope>NUCLEOTIDE SEQUENCE</scope>
    <source>
        <strain evidence="12">PSN243</strain>
    </source>
</reference>
<evidence type="ECO:0000256" key="9">
    <source>
        <dbReference type="SAM" id="Phobius"/>
    </source>
</evidence>
<evidence type="ECO:0000256" key="5">
    <source>
        <dbReference type="ARBA" id="ARBA00022989"/>
    </source>
</evidence>
<dbReference type="GO" id="GO:0016020">
    <property type="term" value="C:membrane"/>
    <property type="evidence" value="ECO:0007669"/>
    <property type="project" value="UniProtKB-SubCell"/>
</dbReference>
<feature type="transmembrane region" description="Helical" evidence="9">
    <location>
        <begin position="442"/>
        <end position="462"/>
    </location>
</feature>
<feature type="transmembrane region" description="Helical" evidence="9">
    <location>
        <begin position="352"/>
        <end position="371"/>
    </location>
</feature>
<name>A0AAV9GH67_9PEZI</name>
<feature type="domain" description="Major facilitator superfamily (MFS) profile" evidence="11">
    <location>
        <begin position="58"/>
        <end position="467"/>
    </location>
</feature>
<dbReference type="Proteomes" id="UP001321760">
    <property type="component" value="Unassembled WGS sequence"/>
</dbReference>
<dbReference type="Pfam" id="PF00172">
    <property type="entry name" value="Zn_clus"/>
    <property type="match status" value="1"/>
</dbReference>
<dbReference type="SUPFAM" id="SSF103473">
    <property type="entry name" value="MFS general substrate transporter"/>
    <property type="match status" value="1"/>
</dbReference>
<dbReference type="CDD" id="cd00067">
    <property type="entry name" value="GAL4"/>
    <property type="match status" value="1"/>
</dbReference>
<dbReference type="SMART" id="SM00906">
    <property type="entry name" value="Fungal_trans"/>
    <property type="match status" value="1"/>
</dbReference>